<sequence>MRVSLRHSLLGIGLFTGLFAQAQLQVNNVPTTAVPFLRISPDARAGGMGDLGVATAPDAGSTFWNIAKMPFQQNQAGLSVTYTPWLKDIGVSDVFLAALNGYYKLDEESAVSGSLRYFNLGNIQFTDFSGNPLSTGKPTELAVDLGYSRKLTERWSAGAALRYINSNLARGYASSSGVVYQAGSTVAGDITAFYDGTDEIGSGVRFGVALTNLGGKIGYTNNAAEKDYIPANLGIGFTYTKAFDEMNKIMFGVDMNKLLVPTVPDISNLDSAGAANALIDYRNQSVVSSWFKSFSDAPDGMGEEFKEINWSVGAEYSYADQFFFRGGYFYEDKNKGNRKYFSVGVGLKFNSMGLNFSYLVPSGSGTNRNPLSNTLRFSLAFDFGGAGE</sequence>
<gene>
    <name evidence="3" type="primary">porV</name>
    <name evidence="3" type="ORF">GLV81_09225</name>
</gene>
<evidence type="ECO:0000313" key="4">
    <source>
        <dbReference type="Proteomes" id="UP000426027"/>
    </source>
</evidence>
<reference evidence="3 4" key="1">
    <citation type="submission" date="2019-11" db="EMBL/GenBank/DDBJ databases">
        <authorList>
            <person name="Im W.T."/>
        </authorList>
    </citation>
    <scope>NUCLEOTIDE SEQUENCE [LARGE SCALE GENOMIC DNA]</scope>
    <source>
        <strain evidence="3 4">SB-02</strain>
    </source>
</reference>
<dbReference type="NCBIfam" id="NF033710">
    <property type="entry name" value="T9SS_OM_PorV"/>
    <property type="match status" value="1"/>
</dbReference>
<name>A0A6I6G7S1_9BACT</name>
<keyword evidence="4" id="KW-1185">Reference proteome</keyword>
<dbReference type="Pfam" id="PF19572">
    <property type="entry name" value="PorV"/>
    <property type="match status" value="1"/>
</dbReference>
<dbReference type="Gene3D" id="2.40.160.60">
    <property type="entry name" value="Outer membrane protein transport protein (OMPP1/FadL/TodX)"/>
    <property type="match status" value="1"/>
</dbReference>
<dbReference type="NCBIfam" id="NF033709">
    <property type="entry name" value="PorV_fam"/>
    <property type="match status" value="1"/>
</dbReference>
<evidence type="ECO:0000256" key="1">
    <source>
        <dbReference type="SAM" id="SignalP"/>
    </source>
</evidence>
<dbReference type="KEGG" id="fls:GLV81_09225"/>
<dbReference type="Proteomes" id="UP000426027">
    <property type="component" value="Chromosome"/>
</dbReference>
<dbReference type="InterPro" id="IPR047799">
    <property type="entry name" value="T9SS_OM_PorV"/>
</dbReference>
<keyword evidence="1" id="KW-0732">Signal</keyword>
<dbReference type="SUPFAM" id="SSF56935">
    <property type="entry name" value="Porins"/>
    <property type="match status" value="1"/>
</dbReference>
<feature type="chain" id="PRO_5026036340" evidence="1">
    <location>
        <begin position="23"/>
        <end position="388"/>
    </location>
</feature>
<protein>
    <submittedName>
        <fullName evidence="3">Type IX secretion system outer membrane channel protein PorV</fullName>
    </submittedName>
</protein>
<evidence type="ECO:0000259" key="2">
    <source>
        <dbReference type="Pfam" id="PF19572"/>
    </source>
</evidence>
<proteinExistence type="predicted"/>
<dbReference type="InterPro" id="IPR045741">
    <property type="entry name" value="PorV"/>
</dbReference>
<feature type="signal peptide" evidence="1">
    <location>
        <begin position="1"/>
        <end position="22"/>
    </location>
</feature>
<dbReference type="AlphaFoldDB" id="A0A6I6G7S1"/>
<dbReference type="EMBL" id="CP046566">
    <property type="protein sequence ID" value="QGW28254.1"/>
    <property type="molecule type" value="Genomic_DNA"/>
</dbReference>
<organism evidence="3 4">
    <name type="scientific">Phnomibacter ginsenosidimutans</name>
    <dbReference type="NCBI Taxonomy" id="2676868"/>
    <lineage>
        <taxon>Bacteria</taxon>
        <taxon>Pseudomonadati</taxon>
        <taxon>Bacteroidota</taxon>
        <taxon>Chitinophagia</taxon>
        <taxon>Chitinophagales</taxon>
        <taxon>Chitinophagaceae</taxon>
        <taxon>Phnomibacter</taxon>
    </lineage>
</organism>
<evidence type="ECO:0000313" key="3">
    <source>
        <dbReference type="EMBL" id="QGW28254.1"/>
    </source>
</evidence>
<feature type="domain" description="Type IX secretion system protein PorV" evidence="2">
    <location>
        <begin position="25"/>
        <end position="264"/>
    </location>
</feature>
<accession>A0A6I6G7S1</accession>
<dbReference type="RefSeq" id="WP_157478611.1">
    <property type="nucleotide sequence ID" value="NZ_CP046566.1"/>
</dbReference>